<evidence type="ECO:0000256" key="6">
    <source>
        <dbReference type="ARBA" id="ARBA00023157"/>
    </source>
</evidence>
<comment type="similarity">
    <text evidence="2 7">Belongs to the somatotropin/prolactin family.</text>
</comment>
<evidence type="ECO:0000256" key="8">
    <source>
        <dbReference type="SAM" id="MobiDB-lite"/>
    </source>
</evidence>
<name>A0A835P2T2_9PASS</name>
<dbReference type="PRINTS" id="PR00836">
    <property type="entry name" value="SOMATOTROPIN"/>
</dbReference>
<keyword evidence="6" id="KW-1015">Disulfide bond</keyword>
<evidence type="ECO:0000256" key="4">
    <source>
        <dbReference type="ARBA" id="ARBA00022702"/>
    </source>
</evidence>
<keyword evidence="5" id="KW-0732">Signal</keyword>
<dbReference type="InterPro" id="IPR009079">
    <property type="entry name" value="4_helix_cytokine-like_core"/>
</dbReference>
<evidence type="ECO:0000256" key="2">
    <source>
        <dbReference type="ARBA" id="ARBA00008474"/>
    </source>
</evidence>
<dbReference type="FunFam" id="1.20.1250.10:FF:000003">
    <property type="entry name" value="Prolactin"/>
    <property type="match status" value="1"/>
</dbReference>
<feature type="compositionally biased region" description="Low complexity" evidence="8">
    <location>
        <begin position="322"/>
        <end position="333"/>
    </location>
</feature>
<evidence type="ECO:0000313" key="9">
    <source>
        <dbReference type="EMBL" id="KAG0133321.1"/>
    </source>
</evidence>
<dbReference type="AlphaFoldDB" id="A0A835P2T2"/>
<dbReference type="GO" id="GO:0010817">
    <property type="term" value="P:regulation of hormone levels"/>
    <property type="evidence" value="ECO:0007669"/>
    <property type="project" value="UniProtKB-ARBA"/>
</dbReference>
<dbReference type="InterPro" id="IPR018116">
    <property type="entry name" value="Somatotropin_CS"/>
</dbReference>
<evidence type="ECO:0000313" key="11">
    <source>
        <dbReference type="Proteomes" id="UP000618051"/>
    </source>
</evidence>
<reference evidence="9" key="1">
    <citation type="submission" date="2020-10" db="EMBL/GenBank/DDBJ databases">
        <title>Feather gene expression reveals the developmental basis of iridescence in African starlings.</title>
        <authorList>
            <person name="Rubenstein D.R."/>
        </authorList>
    </citation>
    <scope>NUCLEOTIDE SEQUENCE</scope>
    <source>
        <strain evidence="9">SS15</strain>
        <tissue evidence="9">Liver</tissue>
    </source>
</reference>
<proteinExistence type="inferred from homology"/>
<accession>A0A835P2T2</accession>
<keyword evidence="4 7" id="KW-0372">Hormone</keyword>
<dbReference type="GO" id="GO:0031667">
    <property type="term" value="P:response to nutrient levels"/>
    <property type="evidence" value="ECO:0007669"/>
    <property type="project" value="TreeGrafter"/>
</dbReference>
<keyword evidence="11" id="KW-1185">Reference proteome</keyword>
<comment type="subcellular location">
    <subcellularLocation>
        <location evidence="1 7">Secreted</location>
    </subcellularLocation>
</comment>
<comment type="caution">
    <text evidence="9">The sequence shown here is derived from an EMBL/GenBank/DDBJ whole genome shotgun (WGS) entry which is preliminary data.</text>
</comment>
<dbReference type="SUPFAM" id="SSF47266">
    <property type="entry name" value="4-helical cytokines"/>
    <property type="match status" value="1"/>
</dbReference>
<keyword evidence="3" id="KW-0964">Secreted</keyword>
<evidence type="ECO:0000256" key="5">
    <source>
        <dbReference type="ARBA" id="ARBA00022729"/>
    </source>
</evidence>
<evidence type="ECO:0000256" key="7">
    <source>
        <dbReference type="RuleBase" id="RU003618"/>
    </source>
</evidence>
<evidence type="ECO:0000256" key="1">
    <source>
        <dbReference type="ARBA" id="ARBA00004613"/>
    </source>
</evidence>
<dbReference type="GO" id="GO:0005179">
    <property type="term" value="F:hormone activity"/>
    <property type="evidence" value="ECO:0007669"/>
    <property type="project" value="UniProtKB-KW"/>
</dbReference>
<dbReference type="PANTHER" id="PTHR11417">
    <property type="entry name" value="SOMATOTROPIN,PROLACTIN"/>
    <property type="match status" value="1"/>
</dbReference>
<dbReference type="EMBL" id="JADDUC020000001">
    <property type="protein sequence ID" value="KAI1243041.1"/>
    <property type="molecule type" value="Genomic_DNA"/>
</dbReference>
<feature type="non-terminal residue" evidence="9">
    <location>
        <position position="1"/>
    </location>
</feature>
<evidence type="ECO:0000256" key="3">
    <source>
        <dbReference type="ARBA" id="ARBA00022525"/>
    </source>
</evidence>
<dbReference type="PROSITE" id="PS00338">
    <property type="entry name" value="SOMATOTROPIN_2"/>
    <property type="match status" value="1"/>
</dbReference>
<dbReference type="GO" id="GO:0008284">
    <property type="term" value="P:positive regulation of cell population proliferation"/>
    <property type="evidence" value="ECO:0007669"/>
    <property type="project" value="TreeGrafter"/>
</dbReference>
<dbReference type="EMBL" id="JADDUC010000006">
    <property type="protein sequence ID" value="KAG0133321.1"/>
    <property type="molecule type" value="Genomic_DNA"/>
</dbReference>
<protein>
    <submittedName>
        <fullName evidence="9">Prolactin</fullName>
    </submittedName>
</protein>
<evidence type="ECO:0000313" key="10">
    <source>
        <dbReference type="EMBL" id="KAI1243041.1"/>
    </source>
</evidence>
<dbReference type="InterPro" id="IPR001400">
    <property type="entry name" value="Somatotropin/Prolactin"/>
</dbReference>
<reference evidence="10 11" key="2">
    <citation type="journal article" date="2021" name="J. Hered.">
        <title>Feather Gene Expression Elucidates the Developmental Basis of Plumage Iridescence in African Starlings.</title>
        <authorList>
            <person name="Rubenstein D.R."/>
            <person name="Corvelo A."/>
            <person name="MacManes M.D."/>
            <person name="Maia R."/>
            <person name="Narzisi G."/>
            <person name="Rousaki A."/>
            <person name="Vandenabeele P."/>
            <person name="Shawkey M.D."/>
            <person name="Solomon J."/>
        </authorList>
    </citation>
    <scope>NUCLEOTIDE SEQUENCE [LARGE SCALE GENOMIC DNA]</scope>
    <source>
        <strain evidence="10">SS15</strain>
    </source>
</reference>
<feature type="region of interest" description="Disordered" evidence="8">
    <location>
        <begin position="313"/>
        <end position="333"/>
    </location>
</feature>
<dbReference type="PANTHER" id="PTHR11417:SF5">
    <property type="entry name" value="PROLACTIN"/>
    <property type="match status" value="1"/>
</dbReference>
<dbReference type="OrthoDB" id="9946219at2759"/>
<feature type="non-terminal residue" evidence="9">
    <location>
        <position position="333"/>
    </location>
</feature>
<dbReference type="GO" id="GO:0005615">
    <property type="term" value="C:extracellular space"/>
    <property type="evidence" value="ECO:0007669"/>
    <property type="project" value="UniProtKB-ARBA"/>
</dbReference>
<reference evidence="10" key="3">
    <citation type="submission" date="2022-01" db="EMBL/GenBank/DDBJ databases">
        <authorList>
            <person name="Rubenstein D.R."/>
        </authorList>
    </citation>
    <scope>NUCLEOTIDE SEQUENCE</scope>
    <source>
        <strain evidence="10">SS15</strain>
        <tissue evidence="10">Liver</tissue>
    </source>
</reference>
<dbReference type="Pfam" id="PF00103">
    <property type="entry name" value="Hormone_1"/>
    <property type="match status" value="1"/>
</dbReference>
<organism evidence="9">
    <name type="scientific">Lamprotornis superbus</name>
    <dbReference type="NCBI Taxonomy" id="245042"/>
    <lineage>
        <taxon>Eukaryota</taxon>
        <taxon>Metazoa</taxon>
        <taxon>Chordata</taxon>
        <taxon>Craniata</taxon>
        <taxon>Vertebrata</taxon>
        <taxon>Euteleostomi</taxon>
        <taxon>Archelosauria</taxon>
        <taxon>Archosauria</taxon>
        <taxon>Dinosauria</taxon>
        <taxon>Saurischia</taxon>
        <taxon>Theropoda</taxon>
        <taxon>Coelurosauria</taxon>
        <taxon>Aves</taxon>
        <taxon>Neognathae</taxon>
        <taxon>Neoaves</taxon>
        <taxon>Telluraves</taxon>
        <taxon>Australaves</taxon>
        <taxon>Passeriformes</taxon>
        <taxon>Sturnidae</taxon>
        <taxon>Lamprotornis</taxon>
    </lineage>
</organism>
<sequence length="333" mass="37811">HFEACVCNTVLDNAIAILSAFIQRLTALSERMFFGKSLQTNHIPPQDLQWRALNTHMSLSDIKSSSKIPTMSTKGASLKGLLLVTLLVSHMLLTKEGVTSLPICPNGSVNCQLSLEELFDRAVKLSHYIHFLSSEMFNEFDERYAQGRGFIAKAVNSCHTASLTTPEDKEQAQQIHHEDLLNIILGVLRSWNDPLIHLASEVQRIKEAPETILWKAVEIEEQNKRLLEGMEKIVGRVQSGEVENDIYTPWDGLPSLQLADEDSRLFAFYNLLHCLRRDSHKIDNYLKVLKCRLIHDNNLPMERTREFRVSQARVKRRQQGCSSPSSSRKSSSC</sequence>
<dbReference type="CDD" id="cd10288">
    <property type="entry name" value="prolactin_like"/>
    <property type="match status" value="1"/>
</dbReference>
<dbReference type="Gene3D" id="1.20.1250.10">
    <property type="match status" value="1"/>
</dbReference>
<dbReference type="Proteomes" id="UP000618051">
    <property type="component" value="Unassembled WGS sequence"/>
</dbReference>
<dbReference type="PROSITE" id="PS00266">
    <property type="entry name" value="SOMATOTROPIN_1"/>
    <property type="match status" value="1"/>
</dbReference>
<gene>
    <name evidence="10" type="ORF">IHE44_0000610</name>
    <name evidence="9" type="ORF">IHE44_011139</name>
</gene>
<dbReference type="GO" id="GO:0046427">
    <property type="term" value="P:positive regulation of receptor signaling pathway via JAK-STAT"/>
    <property type="evidence" value="ECO:0007669"/>
    <property type="project" value="TreeGrafter"/>
</dbReference>